<accession>A0AAD9MS09</accession>
<sequence>MFVHWVDTVTVSSVCGDDDNYSVLAEGTGSTLLDIGAESERDSKQVSVDMPNGMLGEELQPSVIGVTLDRQQTEVDDRVVVEAVSPPDQDTDQEDGRQLGASADRALLELPDFVCPSSEEKSKEVLVKEWLSRCNMSYAKRSLPLL</sequence>
<dbReference type="Proteomes" id="UP001209878">
    <property type="component" value="Unassembled WGS sequence"/>
</dbReference>
<evidence type="ECO:0000313" key="1">
    <source>
        <dbReference type="EMBL" id="KAK2143290.1"/>
    </source>
</evidence>
<keyword evidence="2" id="KW-1185">Reference proteome</keyword>
<name>A0AAD9MS09_RIDPI</name>
<dbReference type="AlphaFoldDB" id="A0AAD9MS09"/>
<protein>
    <submittedName>
        <fullName evidence="1">Uncharacterized protein</fullName>
    </submittedName>
</protein>
<comment type="caution">
    <text evidence="1">The sequence shown here is derived from an EMBL/GenBank/DDBJ whole genome shotgun (WGS) entry which is preliminary data.</text>
</comment>
<reference evidence="1" key="1">
    <citation type="journal article" date="2023" name="Mol. Biol. Evol.">
        <title>Third-Generation Sequencing Reveals the Adaptive Role of the Epigenome in Three Deep-Sea Polychaetes.</title>
        <authorList>
            <person name="Perez M."/>
            <person name="Aroh O."/>
            <person name="Sun Y."/>
            <person name="Lan Y."/>
            <person name="Juniper S.K."/>
            <person name="Young C.R."/>
            <person name="Angers B."/>
            <person name="Qian P.Y."/>
        </authorList>
    </citation>
    <scope>NUCLEOTIDE SEQUENCE</scope>
    <source>
        <strain evidence="1">R07B-5</strain>
    </source>
</reference>
<proteinExistence type="predicted"/>
<dbReference type="EMBL" id="JAODUO010004564">
    <property type="protein sequence ID" value="KAK2143290.1"/>
    <property type="molecule type" value="Genomic_DNA"/>
</dbReference>
<evidence type="ECO:0000313" key="2">
    <source>
        <dbReference type="Proteomes" id="UP001209878"/>
    </source>
</evidence>
<organism evidence="1 2">
    <name type="scientific">Ridgeia piscesae</name>
    <name type="common">Tubeworm</name>
    <dbReference type="NCBI Taxonomy" id="27915"/>
    <lineage>
        <taxon>Eukaryota</taxon>
        <taxon>Metazoa</taxon>
        <taxon>Spiralia</taxon>
        <taxon>Lophotrochozoa</taxon>
        <taxon>Annelida</taxon>
        <taxon>Polychaeta</taxon>
        <taxon>Sedentaria</taxon>
        <taxon>Canalipalpata</taxon>
        <taxon>Sabellida</taxon>
        <taxon>Siboglinidae</taxon>
        <taxon>Ridgeia</taxon>
    </lineage>
</organism>
<gene>
    <name evidence="1" type="ORF">NP493_4574g00015</name>
</gene>